<dbReference type="eggNOG" id="COG0702">
    <property type="taxonomic scope" value="Bacteria"/>
</dbReference>
<dbReference type="Proteomes" id="UP000004699">
    <property type="component" value="Unassembled WGS sequence"/>
</dbReference>
<reference evidence="3" key="1">
    <citation type="journal article" date="2013" name="BMC Microbiol.">
        <title>Taxonomy and evolution of bacteriochlorophyll a-containing members of the OM60/NOR5 clade of marine gammaproteobacteria: description of Luminiphilus syltensis gen. nov., sp. nov., reclassification of Haliea rubra as Pseudohaliea rubra gen. nov., comb. nov., and emendation of Chromatocurvus halotolerans.</title>
        <authorList>
            <person name="Spring S."/>
            <person name="Riedel T."/>
            <person name="Sproer C."/>
            <person name="Yan S."/>
            <person name="Harder J."/>
            <person name="Fuchs B.M."/>
        </authorList>
    </citation>
    <scope>NUCLEOTIDE SEQUENCE [LARGE SCALE GENOMIC DNA]</scope>
    <source>
        <strain evidence="3">NOR51-B</strain>
    </source>
</reference>
<evidence type="ECO:0000259" key="1">
    <source>
        <dbReference type="Pfam" id="PF05368"/>
    </source>
</evidence>
<proteinExistence type="predicted"/>
<evidence type="ECO:0000313" key="3">
    <source>
        <dbReference type="Proteomes" id="UP000004699"/>
    </source>
</evidence>
<dbReference type="RefSeq" id="WP_009020019.1">
    <property type="nucleotide sequence ID" value="NZ_DS999411.1"/>
</dbReference>
<dbReference type="Gene3D" id="3.40.50.720">
    <property type="entry name" value="NAD(P)-binding Rossmann-like Domain"/>
    <property type="match status" value="1"/>
</dbReference>
<dbReference type="PANTHER" id="PTHR43162">
    <property type="match status" value="1"/>
</dbReference>
<protein>
    <submittedName>
        <fullName evidence="2">NmrA-like family protein</fullName>
    </submittedName>
</protein>
<dbReference type="Pfam" id="PF05368">
    <property type="entry name" value="NmrA"/>
    <property type="match status" value="1"/>
</dbReference>
<name>B8KXJ5_9GAMM</name>
<dbReference type="InterPro" id="IPR051604">
    <property type="entry name" value="Ergot_Alk_Oxidoreductase"/>
</dbReference>
<dbReference type="STRING" id="565045.NOR51B_1218"/>
<dbReference type="SUPFAM" id="SSF51735">
    <property type="entry name" value="NAD(P)-binding Rossmann-fold domains"/>
    <property type="match status" value="1"/>
</dbReference>
<dbReference type="PANTHER" id="PTHR43162:SF1">
    <property type="entry name" value="PRESTALK A DIFFERENTIATION PROTEIN A"/>
    <property type="match status" value="1"/>
</dbReference>
<dbReference type="HOGENOM" id="CLU_007383_10_6_6"/>
<dbReference type="OrthoDB" id="109735at2"/>
<dbReference type="EMBL" id="DS999411">
    <property type="protein sequence ID" value="EED35273.1"/>
    <property type="molecule type" value="Genomic_DNA"/>
</dbReference>
<evidence type="ECO:0000313" key="2">
    <source>
        <dbReference type="EMBL" id="EED35273.1"/>
    </source>
</evidence>
<feature type="domain" description="NmrA-like" evidence="1">
    <location>
        <begin position="3"/>
        <end position="267"/>
    </location>
</feature>
<dbReference type="AlphaFoldDB" id="B8KXJ5"/>
<dbReference type="InterPro" id="IPR036291">
    <property type="entry name" value="NAD(P)-bd_dom_sf"/>
</dbReference>
<keyword evidence="3" id="KW-1185">Reference proteome</keyword>
<sequence>MGKIFMTGASGNLARVITPVLHQAGLELTLGSRQRPEVVPGGAEYTPVDLTEPAHLEAAFSGHETLILISPVVKHEVGMVENALAAARQAGVKKVVAIGIMNEAKRVQIPHFENKRRIVELIKESGLEYVILKPSFFFQNDGMVLAPLREHDVYALPIGSVGLNAVDTRDIADATLRVVTSETFDGQEIPLCSPDRCTGEGNAQVWSEVLGKEITYAGDDLGAFTAGIRNAFATTVDEWLVDDLTTMMRINQTVGNHATDHDLAASETVLGHAPRRYKDFVAETAAAF</sequence>
<accession>B8KXJ5</accession>
<dbReference type="InterPro" id="IPR008030">
    <property type="entry name" value="NmrA-like"/>
</dbReference>
<organism evidence="2 3">
    <name type="scientific">Luminiphilus syltensis NOR5-1B</name>
    <dbReference type="NCBI Taxonomy" id="565045"/>
    <lineage>
        <taxon>Bacteria</taxon>
        <taxon>Pseudomonadati</taxon>
        <taxon>Pseudomonadota</taxon>
        <taxon>Gammaproteobacteria</taxon>
        <taxon>Cellvibrionales</taxon>
        <taxon>Halieaceae</taxon>
        <taxon>Luminiphilus</taxon>
    </lineage>
</organism>
<gene>
    <name evidence="2" type="ORF">NOR51B_1218</name>
</gene>